<evidence type="ECO:0000256" key="2">
    <source>
        <dbReference type="ARBA" id="ARBA00000909"/>
    </source>
</evidence>
<dbReference type="SUPFAM" id="SSF64153">
    <property type="entry name" value="YjeF N-terminal domain-like"/>
    <property type="match status" value="1"/>
</dbReference>
<dbReference type="Proteomes" id="UP001060368">
    <property type="component" value="Chromosome"/>
</dbReference>
<keyword evidence="9 18" id="KW-0630">Potassium</keyword>
<dbReference type="GO" id="GO:0052855">
    <property type="term" value="F:ADP-dependent NAD(P)H-hydrate dehydratase activity"/>
    <property type="evidence" value="ECO:0007669"/>
    <property type="project" value="UniProtKB-UniRule"/>
</dbReference>
<evidence type="ECO:0000259" key="20">
    <source>
        <dbReference type="PROSITE" id="PS51385"/>
    </source>
</evidence>
<evidence type="ECO:0000256" key="6">
    <source>
        <dbReference type="ARBA" id="ARBA00022741"/>
    </source>
</evidence>
<comment type="similarity">
    <text evidence="4 18">In the C-terminal section; belongs to the NnrD/CARKD family.</text>
</comment>
<comment type="catalytic activity">
    <reaction evidence="15 17 18">
        <text>(6S)-NADHX + ADP = AMP + phosphate + NADH + H(+)</text>
        <dbReference type="Rhea" id="RHEA:32223"/>
        <dbReference type="ChEBI" id="CHEBI:15378"/>
        <dbReference type="ChEBI" id="CHEBI:43474"/>
        <dbReference type="ChEBI" id="CHEBI:57945"/>
        <dbReference type="ChEBI" id="CHEBI:64074"/>
        <dbReference type="ChEBI" id="CHEBI:456215"/>
        <dbReference type="ChEBI" id="CHEBI:456216"/>
        <dbReference type="EC" id="4.2.1.136"/>
    </reaction>
</comment>
<organism evidence="21 22">
    <name type="scientific">Methanoplanus endosymbiosus</name>
    <dbReference type="NCBI Taxonomy" id="33865"/>
    <lineage>
        <taxon>Archaea</taxon>
        <taxon>Methanobacteriati</taxon>
        <taxon>Methanobacteriota</taxon>
        <taxon>Stenosarchaea group</taxon>
        <taxon>Methanomicrobia</taxon>
        <taxon>Methanomicrobiales</taxon>
        <taxon>Methanomicrobiaceae</taxon>
        <taxon>Methanoplanus</taxon>
    </lineage>
</organism>
<comment type="function">
    <text evidence="14 18">Bifunctional enzyme that catalyzes the epimerization of the S- and R-forms of NAD(P)HX and the dehydration of the S-form of NAD(P)HX at the expense of ADP, which is converted to AMP. This allows the repair of both epimers of NAD(P)HX, a damaged form of NAD(P)H that is a result of enzymatic or heat-dependent hydration.</text>
</comment>
<dbReference type="InterPro" id="IPR030677">
    <property type="entry name" value="Nnr"/>
</dbReference>
<comment type="catalytic activity">
    <reaction evidence="2 18">
        <text>(6R)-NADPHX = (6S)-NADPHX</text>
        <dbReference type="Rhea" id="RHEA:32227"/>
        <dbReference type="ChEBI" id="CHEBI:64076"/>
        <dbReference type="ChEBI" id="CHEBI:64077"/>
        <dbReference type="EC" id="5.1.99.6"/>
    </reaction>
</comment>
<dbReference type="Gene3D" id="3.40.1190.20">
    <property type="match status" value="1"/>
</dbReference>
<evidence type="ECO:0000256" key="18">
    <source>
        <dbReference type="PIRNR" id="PIRNR017184"/>
    </source>
</evidence>
<feature type="binding site" evidence="17">
    <location>
        <position position="418"/>
    </location>
    <ligand>
        <name>(6S)-NADPHX</name>
        <dbReference type="ChEBI" id="CHEBI:64076"/>
    </ligand>
</feature>
<gene>
    <name evidence="17" type="primary">nnrD</name>
    <name evidence="21" type="ORF">L6E24_11700</name>
</gene>
<dbReference type="GO" id="GO:0110051">
    <property type="term" value="P:metabolite repair"/>
    <property type="evidence" value="ECO:0007669"/>
    <property type="project" value="TreeGrafter"/>
</dbReference>
<evidence type="ECO:0000256" key="17">
    <source>
        <dbReference type="HAMAP-Rule" id="MF_01965"/>
    </source>
</evidence>
<comment type="similarity">
    <text evidence="17">Belongs to the NnrD/CARKD family.</text>
</comment>
<dbReference type="NCBIfam" id="TIGR00197">
    <property type="entry name" value="yjeF_nterm"/>
    <property type="match status" value="1"/>
</dbReference>
<dbReference type="CDD" id="cd01171">
    <property type="entry name" value="YXKO-related"/>
    <property type="match status" value="1"/>
</dbReference>
<dbReference type="InterPro" id="IPR000631">
    <property type="entry name" value="CARKD"/>
</dbReference>
<dbReference type="InterPro" id="IPR036652">
    <property type="entry name" value="YjeF_N_dom_sf"/>
</dbReference>
<keyword evidence="13" id="KW-0511">Multifunctional enzyme</keyword>
<feature type="binding site" evidence="17">
    <location>
        <position position="309"/>
    </location>
    <ligand>
        <name>(6S)-NADPHX</name>
        <dbReference type="ChEBI" id="CHEBI:64076"/>
    </ligand>
</feature>
<keyword evidence="12 17" id="KW-0456">Lyase</keyword>
<evidence type="ECO:0000256" key="11">
    <source>
        <dbReference type="ARBA" id="ARBA00023235"/>
    </source>
</evidence>
<keyword evidence="10 17" id="KW-0520">NAD</keyword>
<comment type="catalytic activity">
    <reaction evidence="16 17 18">
        <text>(6S)-NADPHX + ADP = AMP + phosphate + NADPH + H(+)</text>
        <dbReference type="Rhea" id="RHEA:32235"/>
        <dbReference type="ChEBI" id="CHEBI:15378"/>
        <dbReference type="ChEBI" id="CHEBI:43474"/>
        <dbReference type="ChEBI" id="CHEBI:57783"/>
        <dbReference type="ChEBI" id="CHEBI:64076"/>
        <dbReference type="ChEBI" id="CHEBI:456215"/>
        <dbReference type="ChEBI" id="CHEBI:456216"/>
        <dbReference type="EC" id="4.2.1.136"/>
    </reaction>
</comment>
<comment type="cofactor">
    <cofactor evidence="18">
        <name>K(+)</name>
        <dbReference type="ChEBI" id="CHEBI:29103"/>
    </cofactor>
    <text evidence="18">Binds 1 potassium ion per subunit.</text>
</comment>
<dbReference type="KEGG" id="mend:L6E24_11700"/>
<dbReference type="PANTHER" id="PTHR12592">
    <property type="entry name" value="ATP-DEPENDENT (S)-NAD(P)H-HYDRATE DEHYDRATASE FAMILY MEMBER"/>
    <property type="match status" value="1"/>
</dbReference>
<comment type="cofactor">
    <cofactor evidence="17">
        <name>Mg(2+)</name>
        <dbReference type="ChEBI" id="CHEBI:18420"/>
    </cofactor>
</comment>
<dbReference type="GO" id="GO:0046872">
    <property type="term" value="F:metal ion binding"/>
    <property type="evidence" value="ECO:0007669"/>
    <property type="project" value="UniProtKB-UniRule"/>
</dbReference>
<feature type="binding site" evidence="17">
    <location>
        <position position="247"/>
    </location>
    <ligand>
        <name>(6S)-NADPHX</name>
        <dbReference type="ChEBI" id="CHEBI:64076"/>
    </ligand>
</feature>
<dbReference type="Pfam" id="PF03853">
    <property type="entry name" value="YjeF_N"/>
    <property type="match status" value="1"/>
</dbReference>
<evidence type="ECO:0000256" key="12">
    <source>
        <dbReference type="ARBA" id="ARBA00023239"/>
    </source>
</evidence>
<evidence type="ECO:0000256" key="8">
    <source>
        <dbReference type="ARBA" id="ARBA00022857"/>
    </source>
</evidence>
<proteinExistence type="inferred from homology"/>
<protein>
    <recommendedName>
        <fullName evidence="17">ADP-dependent (S)-NAD(P)H-hydrate dehydratase</fullName>
        <ecNumber evidence="17">4.2.1.136</ecNumber>
    </recommendedName>
    <alternativeName>
        <fullName evidence="17">ADP-dependent NAD(P)HX dehydratase</fullName>
    </alternativeName>
</protein>
<evidence type="ECO:0000256" key="16">
    <source>
        <dbReference type="ARBA" id="ARBA00049209"/>
    </source>
</evidence>
<keyword evidence="7 17" id="KW-0067">ATP-binding</keyword>
<evidence type="ECO:0000313" key="22">
    <source>
        <dbReference type="Proteomes" id="UP001060368"/>
    </source>
</evidence>
<dbReference type="InterPro" id="IPR004443">
    <property type="entry name" value="YjeF_N_dom"/>
</dbReference>
<keyword evidence="11 18" id="KW-0413">Isomerase</keyword>
<feature type="domain" description="YjeF N-terminal" evidence="20">
    <location>
        <begin position="28"/>
        <end position="211"/>
    </location>
</feature>
<dbReference type="RefSeq" id="WP_257742166.1">
    <property type="nucleotide sequence ID" value="NZ_CP096115.1"/>
</dbReference>
<evidence type="ECO:0000256" key="9">
    <source>
        <dbReference type="ARBA" id="ARBA00022958"/>
    </source>
</evidence>
<dbReference type="PANTHER" id="PTHR12592:SF0">
    <property type="entry name" value="ATP-DEPENDENT (S)-NAD(P)H-HYDRATE DEHYDRATASE"/>
    <property type="match status" value="1"/>
</dbReference>
<name>A0A9E7PKV1_9EURY</name>
<dbReference type="GO" id="GO:0046496">
    <property type="term" value="P:nicotinamide nucleotide metabolic process"/>
    <property type="evidence" value="ECO:0007669"/>
    <property type="project" value="UniProtKB-UniRule"/>
</dbReference>
<keyword evidence="8 17" id="KW-0521">NADP</keyword>
<dbReference type="EC" id="4.2.1.136" evidence="17"/>
<feature type="binding site" evidence="17">
    <location>
        <position position="350"/>
    </location>
    <ligand>
        <name>(6S)-NADPHX</name>
        <dbReference type="ChEBI" id="CHEBI:64076"/>
    </ligand>
</feature>
<keyword evidence="22" id="KW-1185">Reference proteome</keyword>
<accession>A0A9E7PKV1</accession>
<dbReference type="GO" id="GO:0005524">
    <property type="term" value="F:ATP binding"/>
    <property type="evidence" value="ECO:0007669"/>
    <property type="project" value="UniProtKB-UniRule"/>
</dbReference>
<dbReference type="PROSITE" id="PS51385">
    <property type="entry name" value="YJEF_N"/>
    <property type="match status" value="1"/>
</dbReference>
<reference evidence="21" key="1">
    <citation type="submission" date="2022-04" db="EMBL/GenBank/DDBJ databases">
        <title>Complete genome of Methanoplanus endosymbiosus DSM 3599.</title>
        <authorList>
            <person name="Chen S.-C."/>
            <person name="You Y.-T."/>
            <person name="Zhou Y.-Z."/>
            <person name="Lai M.-C."/>
        </authorList>
    </citation>
    <scope>NUCLEOTIDE SEQUENCE</scope>
    <source>
        <strain evidence="21">DSM 3599</strain>
    </source>
</reference>
<dbReference type="GeneID" id="74308375"/>
<dbReference type="Pfam" id="PF01256">
    <property type="entry name" value="Carb_kinase"/>
    <property type="match status" value="1"/>
</dbReference>
<keyword evidence="5 18" id="KW-0479">Metal-binding</keyword>
<evidence type="ECO:0000256" key="15">
    <source>
        <dbReference type="ARBA" id="ARBA00048238"/>
    </source>
</evidence>
<comment type="subunit">
    <text evidence="17">Homotetramer.</text>
</comment>
<dbReference type="Gene3D" id="3.40.50.10260">
    <property type="entry name" value="YjeF N-terminal domain"/>
    <property type="match status" value="1"/>
</dbReference>
<dbReference type="PROSITE" id="PS51383">
    <property type="entry name" value="YJEF_C_3"/>
    <property type="match status" value="1"/>
</dbReference>
<comment type="similarity">
    <text evidence="3 18">In the N-terminal section; belongs to the NnrE/AIBP family.</text>
</comment>
<dbReference type="GO" id="GO:0052856">
    <property type="term" value="F:NAD(P)HX epimerase activity"/>
    <property type="evidence" value="ECO:0007669"/>
    <property type="project" value="UniProtKB-EC"/>
</dbReference>
<comment type="function">
    <text evidence="17">Catalyzes the dehydration of the S-form of NAD(P)HX at the expense of ADP, which is converted to AMP. Together with NAD(P)HX epimerase, which catalyzes the epimerization of the S- and R-forms, the enzyme allows the repair of both epimers of NAD(P)HX, a damaged form of NAD(P)H that is a result of enzymatic or heat-dependent hydration.</text>
</comment>
<dbReference type="PIRSF" id="PIRSF017184">
    <property type="entry name" value="Nnr"/>
    <property type="match status" value="1"/>
</dbReference>
<evidence type="ECO:0000256" key="1">
    <source>
        <dbReference type="ARBA" id="ARBA00000013"/>
    </source>
</evidence>
<feature type="binding site" evidence="17">
    <location>
        <position position="417"/>
    </location>
    <ligand>
        <name>AMP</name>
        <dbReference type="ChEBI" id="CHEBI:456215"/>
    </ligand>
</feature>
<dbReference type="HAMAP" id="MF_01965">
    <property type="entry name" value="NADHX_dehydratase"/>
    <property type="match status" value="1"/>
</dbReference>
<dbReference type="EMBL" id="CP096115">
    <property type="protein sequence ID" value="UUX92015.1"/>
    <property type="molecule type" value="Genomic_DNA"/>
</dbReference>
<sequence>MTDISNSEGLCGSLREFRRIGVVSPGRMRAVDKNAMALGVPGLSLMESAGKSLAGVVMEYDPEKVLILCGSGNNGGDGFVAARYLQHLCDVDLLYYSSGNMTPDAEANLKALAYCGVSVHRIRCPGDLIPAESLFAKADVIVDAILGTGARKGLSEPYLSMVRLADSVGAVNISADVPTEGFNADRIIGFHLPKSAESECVNIGIPLDAEIFTGPGDLTLIPAKKSSAHKGAGGNVLVIGGGPYQGAPYLAALSALRGGADIVRVASPCMMQYPDLIVRPLGGGVISGEHTEELISLGEKSDCVICGCGLGDKSHDIIREIAPYFRKVVFDADALHLPLPLGADTIITPHAGEFQRISGHIPPQDLYSRAVSVRDFAGGAKGRLTVLLKGATDVISDGDSVRFSRTGSPAMTKGGTGDVLAGLTGALFSRMDAFDAASVSAWINGMAGEVVAGLYQNGLLASDIIDKIPEIMNMEI</sequence>
<evidence type="ECO:0000256" key="5">
    <source>
        <dbReference type="ARBA" id="ARBA00022723"/>
    </source>
</evidence>
<dbReference type="AlphaFoldDB" id="A0A9E7PKV1"/>
<keyword evidence="6 17" id="KW-0547">Nucleotide-binding</keyword>
<evidence type="ECO:0000256" key="13">
    <source>
        <dbReference type="ARBA" id="ARBA00023268"/>
    </source>
</evidence>
<comment type="caution">
    <text evidence="17">Lacks conserved residue(s) required for the propagation of feature annotation.</text>
</comment>
<feature type="domain" description="YjeF C-terminal" evidence="19">
    <location>
        <begin position="213"/>
        <end position="475"/>
    </location>
</feature>
<dbReference type="NCBIfam" id="TIGR00196">
    <property type="entry name" value="yjeF_cterm"/>
    <property type="match status" value="1"/>
</dbReference>
<evidence type="ECO:0000313" key="21">
    <source>
        <dbReference type="EMBL" id="UUX92015.1"/>
    </source>
</evidence>
<evidence type="ECO:0000256" key="10">
    <source>
        <dbReference type="ARBA" id="ARBA00023027"/>
    </source>
</evidence>
<evidence type="ECO:0000256" key="4">
    <source>
        <dbReference type="ARBA" id="ARBA00009524"/>
    </source>
</evidence>
<dbReference type="InterPro" id="IPR029056">
    <property type="entry name" value="Ribokinase-like"/>
</dbReference>
<evidence type="ECO:0000256" key="3">
    <source>
        <dbReference type="ARBA" id="ARBA00006001"/>
    </source>
</evidence>
<comment type="catalytic activity">
    <reaction evidence="1 18">
        <text>(6R)-NADHX = (6S)-NADHX</text>
        <dbReference type="Rhea" id="RHEA:32215"/>
        <dbReference type="ChEBI" id="CHEBI:64074"/>
        <dbReference type="ChEBI" id="CHEBI:64075"/>
        <dbReference type="EC" id="5.1.99.6"/>
    </reaction>
</comment>
<evidence type="ECO:0000256" key="14">
    <source>
        <dbReference type="ARBA" id="ARBA00025153"/>
    </source>
</evidence>
<dbReference type="SUPFAM" id="SSF53613">
    <property type="entry name" value="Ribokinase-like"/>
    <property type="match status" value="1"/>
</dbReference>
<evidence type="ECO:0000256" key="7">
    <source>
        <dbReference type="ARBA" id="ARBA00022840"/>
    </source>
</evidence>
<evidence type="ECO:0000259" key="19">
    <source>
        <dbReference type="PROSITE" id="PS51383"/>
    </source>
</evidence>